<feature type="domain" description="Clp R" evidence="3">
    <location>
        <begin position="99"/>
        <end position="242"/>
    </location>
</feature>
<reference evidence="4" key="1">
    <citation type="submission" date="2021-04" db="EMBL/GenBank/DDBJ databases">
        <title>Genome based classification of Actinospica acidithermotolerans sp. nov., an actinobacterium isolated from an Indonesian hot spring.</title>
        <authorList>
            <person name="Kusuma A.B."/>
            <person name="Putra K.E."/>
            <person name="Nafisah S."/>
            <person name="Loh J."/>
            <person name="Nouioui I."/>
            <person name="Goodfellow M."/>
        </authorList>
    </citation>
    <scope>NUCLEOTIDE SEQUENCE</scope>
    <source>
        <strain evidence="4">CSCA 57</strain>
    </source>
</reference>
<evidence type="ECO:0000259" key="3">
    <source>
        <dbReference type="PROSITE" id="PS51903"/>
    </source>
</evidence>
<keyword evidence="1" id="KW-0677">Repeat</keyword>
<feature type="coiled-coil region" evidence="2">
    <location>
        <begin position="38"/>
        <end position="79"/>
    </location>
</feature>
<accession>A0A941ELV9</accession>
<dbReference type="Gene3D" id="1.10.1780.10">
    <property type="entry name" value="Clp, N-terminal domain"/>
    <property type="match status" value="1"/>
</dbReference>
<dbReference type="Pfam" id="PF02861">
    <property type="entry name" value="Clp_N"/>
    <property type="match status" value="1"/>
</dbReference>
<organism evidence="4 5">
    <name type="scientific">Actinospica durhamensis</name>
    <dbReference type="NCBI Taxonomy" id="1508375"/>
    <lineage>
        <taxon>Bacteria</taxon>
        <taxon>Bacillati</taxon>
        <taxon>Actinomycetota</taxon>
        <taxon>Actinomycetes</taxon>
        <taxon>Catenulisporales</taxon>
        <taxon>Actinospicaceae</taxon>
        <taxon>Actinospica</taxon>
    </lineage>
</organism>
<comment type="caution">
    <text evidence="4">The sequence shown here is derived from an EMBL/GenBank/DDBJ whole genome shotgun (WGS) entry which is preliminary data.</text>
</comment>
<proteinExistence type="predicted"/>
<gene>
    <name evidence="4" type="ORF">KDL01_06695</name>
</gene>
<dbReference type="EMBL" id="JAGSOG010000019">
    <property type="protein sequence ID" value="MBR7832942.1"/>
    <property type="molecule type" value="Genomic_DNA"/>
</dbReference>
<evidence type="ECO:0000313" key="5">
    <source>
        <dbReference type="Proteomes" id="UP000675781"/>
    </source>
</evidence>
<keyword evidence="2" id="KW-0175">Coiled coil</keyword>
<sequence>MTDSDPDSDPASERAEVSGLALHLDRIESELAVVRRLADDLPEQVRLLEERLRRMQDALAAATEENRVLVGALREARQQNAARPRGASVPRPAKADVAMLKLFNEQYRRAIVAARREARVFGHHYIGTEHMLLGLLEETDGTIGAVFAAQGIEVQAARVRVEELVGRGSEEDSAQRPFTPRAKAVLELSRSQARQFGHEHIGAEHLLLGLLRARNGVAVQVLLALGADLDRLREQVTAAISSAEAPAAPMEPPGAQDSAP</sequence>
<dbReference type="RefSeq" id="WP_212527466.1">
    <property type="nucleotide sequence ID" value="NZ_JAGSOG010000019.1"/>
</dbReference>
<name>A0A941ELV9_9ACTN</name>
<evidence type="ECO:0000256" key="1">
    <source>
        <dbReference type="PROSITE-ProRule" id="PRU01251"/>
    </source>
</evidence>
<evidence type="ECO:0000313" key="4">
    <source>
        <dbReference type="EMBL" id="MBR7832942.1"/>
    </source>
</evidence>
<dbReference type="InterPro" id="IPR004176">
    <property type="entry name" value="Clp_R_N"/>
</dbReference>
<dbReference type="PROSITE" id="PS51903">
    <property type="entry name" value="CLP_R"/>
    <property type="match status" value="1"/>
</dbReference>
<dbReference type="InterPro" id="IPR036628">
    <property type="entry name" value="Clp_N_dom_sf"/>
</dbReference>
<dbReference type="SUPFAM" id="SSF81923">
    <property type="entry name" value="Double Clp-N motif"/>
    <property type="match status" value="1"/>
</dbReference>
<dbReference type="PANTHER" id="PTHR47016">
    <property type="entry name" value="ATP-DEPENDENT CLP PROTEASE ATP-BINDING SUBUNIT CLPT1, CHLOROPLASTIC"/>
    <property type="match status" value="1"/>
</dbReference>
<dbReference type="PANTHER" id="PTHR47016:SF5">
    <property type="entry name" value="CLP DOMAIN SUPERFAMILY PROTEIN"/>
    <property type="match status" value="1"/>
</dbReference>
<evidence type="ECO:0000256" key="2">
    <source>
        <dbReference type="SAM" id="Coils"/>
    </source>
</evidence>
<dbReference type="AlphaFoldDB" id="A0A941ELV9"/>
<dbReference type="InterPro" id="IPR044217">
    <property type="entry name" value="CLPT1/2"/>
</dbReference>
<keyword evidence="5" id="KW-1185">Reference proteome</keyword>
<protein>
    <recommendedName>
        <fullName evidence="3">Clp R domain-containing protein</fullName>
    </recommendedName>
</protein>
<dbReference type="Proteomes" id="UP000675781">
    <property type="component" value="Unassembled WGS sequence"/>
</dbReference>